<evidence type="ECO:0000256" key="5">
    <source>
        <dbReference type="ARBA" id="ARBA00022824"/>
    </source>
</evidence>
<keyword evidence="6" id="KW-0735">Signal-anchor</keyword>
<dbReference type="GO" id="GO:0009003">
    <property type="term" value="F:signal peptidase activity"/>
    <property type="evidence" value="ECO:0007669"/>
    <property type="project" value="UniProtKB-EC"/>
</dbReference>
<dbReference type="AlphaFoldDB" id="E9SFT5"/>
<dbReference type="InterPro" id="IPR019533">
    <property type="entry name" value="Peptidase_S26"/>
</dbReference>
<organism evidence="13 14">
    <name type="scientific">Ruminococcus albus 8</name>
    <dbReference type="NCBI Taxonomy" id="246199"/>
    <lineage>
        <taxon>Bacteria</taxon>
        <taxon>Bacillati</taxon>
        <taxon>Bacillota</taxon>
        <taxon>Clostridia</taxon>
        <taxon>Eubacteriales</taxon>
        <taxon>Oscillospiraceae</taxon>
        <taxon>Ruminococcus</taxon>
    </lineage>
</organism>
<dbReference type="InterPro" id="IPR019756">
    <property type="entry name" value="Pept_S26A_signal_pept_1_Ser-AS"/>
</dbReference>
<dbReference type="EMBL" id="ADKM02000122">
    <property type="protein sequence ID" value="EGC01801.1"/>
    <property type="molecule type" value="Genomic_DNA"/>
</dbReference>
<evidence type="ECO:0000313" key="14">
    <source>
        <dbReference type="Proteomes" id="UP000004259"/>
    </source>
</evidence>
<name>E9SFT5_RUMAL</name>
<sequence length="221" mass="24953">MKTVVKVIANVLVWIVLILALLITIIVFSSGRNNGVANLLGYIPMTVESDSMKPTFAKDDLIMCKEIDDVYSLQKGDVITFWTIIDGQKVKNTHRIVDITEIDGSRSFVTRGDNNQIDDTIPVLPGDVIGKWTEFKIGGFGKVMNFLRTKKGFFICIVIPMAVFFLVELYKFIVTLIELKKPELSEEDEEEIKKRAIEEYLAQQKKEQSGDSSDKVPENEA</sequence>
<dbReference type="PANTHER" id="PTHR10806:SF6">
    <property type="entry name" value="SIGNAL PEPTIDASE COMPLEX CATALYTIC SUBUNIT SEC11"/>
    <property type="match status" value="1"/>
</dbReference>
<keyword evidence="2" id="KW-0645">Protease</keyword>
<evidence type="ECO:0000256" key="3">
    <source>
        <dbReference type="ARBA" id="ARBA00022692"/>
    </source>
</evidence>
<dbReference type="EC" id="3.4.21.89" evidence="11"/>
<evidence type="ECO:0000313" key="13">
    <source>
        <dbReference type="EMBL" id="EGC01801.1"/>
    </source>
</evidence>
<dbReference type="STRING" id="246199.CUS_7884"/>
<dbReference type="RefSeq" id="WP_002852101.1">
    <property type="nucleotide sequence ID" value="NZ_ADKM02000122.1"/>
</dbReference>
<dbReference type="OrthoDB" id="385000at2"/>
<feature type="transmembrane region" description="Helical" evidence="12">
    <location>
        <begin position="152"/>
        <end position="173"/>
    </location>
</feature>
<comment type="caution">
    <text evidence="13">The sequence shown here is derived from an EMBL/GenBank/DDBJ whole genome shotgun (WGS) entry which is preliminary data.</text>
</comment>
<dbReference type="eggNOG" id="COG0681">
    <property type="taxonomic scope" value="Bacteria"/>
</dbReference>
<keyword evidence="5" id="KW-0256">Endoplasmic reticulum</keyword>
<comment type="subcellular location">
    <subcellularLocation>
        <location evidence="1">Endoplasmic reticulum membrane</location>
        <topology evidence="1">Single-pass type II membrane protein</topology>
    </subcellularLocation>
</comment>
<dbReference type="Proteomes" id="UP000004259">
    <property type="component" value="Unassembled WGS sequence"/>
</dbReference>
<keyword evidence="14" id="KW-1185">Reference proteome</keyword>
<evidence type="ECO:0000256" key="6">
    <source>
        <dbReference type="ARBA" id="ARBA00022968"/>
    </source>
</evidence>
<dbReference type="GO" id="GO:0006465">
    <property type="term" value="P:signal peptide processing"/>
    <property type="evidence" value="ECO:0007669"/>
    <property type="project" value="UniProtKB-UniRule"/>
</dbReference>
<evidence type="ECO:0000256" key="10">
    <source>
        <dbReference type="ARBA" id="ARBA00045533"/>
    </source>
</evidence>
<evidence type="ECO:0000256" key="1">
    <source>
        <dbReference type="ARBA" id="ARBA00004648"/>
    </source>
</evidence>
<dbReference type="PRINTS" id="PR00728">
    <property type="entry name" value="SIGNALPTASE"/>
</dbReference>
<dbReference type="InterPro" id="IPR001733">
    <property type="entry name" value="Peptidase_S26B"/>
</dbReference>
<dbReference type="CDD" id="cd06530">
    <property type="entry name" value="S26_SPase_I"/>
    <property type="match status" value="1"/>
</dbReference>
<evidence type="ECO:0000256" key="7">
    <source>
        <dbReference type="ARBA" id="ARBA00022989"/>
    </source>
</evidence>
<evidence type="ECO:0000256" key="12">
    <source>
        <dbReference type="SAM" id="Phobius"/>
    </source>
</evidence>
<gene>
    <name evidence="13" type="ORF">CUS_7884</name>
</gene>
<dbReference type="GO" id="GO:0016020">
    <property type="term" value="C:membrane"/>
    <property type="evidence" value="ECO:0007669"/>
    <property type="project" value="UniProtKB-UniRule"/>
</dbReference>
<keyword evidence="8 12" id="KW-0472">Membrane</keyword>
<reference evidence="13 14" key="1">
    <citation type="submission" date="2011-02" db="EMBL/GenBank/DDBJ databases">
        <authorList>
            <person name="Nelson K.E."/>
            <person name="Sutton G."/>
            <person name="Torralba M."/>
            <person name="Durkin S."/>
            <person name="Harkins D."/>
            <person name="Montgomery R."/>
            <person name="Ziemer C."/>
            <person name="Klaassens E."/>
            <person name="Ocuiv P."/>
            <person name="Morrison M."/>
        </authorList>
    </citation>
    <scope>NUCLEOTIDE SEQUENCE [LARGE SCALE GENOMIC DNA]</scope>
    <source>
        <strain evidence="13 14">8</strain>
    </source>
</reference>
<dbReference type="PANTHER" id="PTHR10806">
    <property type="entry name" value="SIGNAL PEPTIDASE COMPLEX CATALYTIC SUBUNIT SEC11"/>
    <property type="match status" value="1"/>
</dbReference>
<feature type="transmembrane region" description="Helical" evidence="12">
    <location>
        <begin position="7"/>
        <end position="28"/>
    </location>
</feature>
<evidence type="ECO:0000256" key="8">
    <source>
        <dbReference type="ARBA" id="ARBA00023136"/>
    </source>
</evidence>
<dbReference type="NCBIfam" id="TIGR02228">
    <property type="entry name" value="sigpep_I_arch"/>
    <property type="match status" value="1"/>
</dbReference>
<comment type="function">
    <text evidence="10">Catalytic component of the signal peptidase complex (SPC) which catalyzes the cleavage of N-terminal signal sequences from nascent proteins as they are translocated into the lumen of the endoplasmic reticulum. Specifically cleaves N-terminal signal peptides that contain a hydrophobic alpha-helix (h-region) shorter than 18-20 amino acids.</text>
</comment>
<dbReference type="SUPFAM" id="SSF51306">
    <property type="entry name" value="LexA/Signal peptidase"/>
    <property type="match status" value="1"/>
</dbReference>
<proteinExistence type="predicted"/>
<accession>E9SFT5</accession>
<evidence type="ECO:0000256" key="11">
    <source>
        <dbReference type="NCBIfam" id="TIGR02228"/>
    </source>
</evidence>
<evidence type="ECO:0000256" key="2">
    <source>
        <dbReference type="ARBA" id="ARBA00022670"/>
    </source>
</evidence>
<protein>
    <recommendedName>
        <fullName evidence="9 11">Signal peptidase I</fullName>
        <ecNumber evidence="11">3.4.21.89</ecNumber>
    </recommendedName>
</protein>
<evidence type="ECO:0000256" key="4">
    <source>
        <dbReference type="ARBA" id="ARBA00022801"/>
    </source>
</evidence>
<evidence type="ECO:0000256" key="9">
    <source>
        <dbReference type="ARBA" id="ARBA00033305"/>
    </source>
</evidence>
<keyword evidence="4 13" id="KW-0378">Hydrolase</keyword>
<dbReference type="InterPro" id="IPR036286">
    <property type="entry name" value="LexA/Signal_pep-like_sf"/>
</dbReference>
<dbReference type="PROSITE" id="PS00501">
    <property type="entry name" value="SPASE_I_1"/>
    <property type="match status" value="1"/>
</dbReference>
<dbReference type="GO" id="GO:0004252">
    <property type="term" value="F:serine-type endopeptidase activity"/>
    <property type="evidence" value="ECO:0007669"/>
    <property type="project" value="UniProtKB-UniRule"/>
</dbReference>
<keyword evidence="3 12" id="KW-0812">Transmembrane</keyword>
<keyword evidence="7 12" id="KW-1133">Transmembrane helix</keyword>